<proteinExistence type="predicted"/>
<dbReference type="Proteomes" id="UP000807353">
    <property type="component" value="Unassembled WGS sequence"/>
</dbReference>
<dbReference type="GO" id="GO:0005975">
    <property type="term" value="P:carbohydrate metabolic process"/>
    <property type="evidence" value="ECO:0007669"/>
    <property type="project" value="InterPro"/>
</dbReference>
<feature type="signal peptide" evidence="1">
    <location>
        <begin position="1"/>
        <end position="21"/>
    </location>
</feature>
<keyword evidence="4" id="KW-0378">Hydrolase</keyword>
<keyword evidence="1" id="KW-0732">Signal</keyword>
<organism evidence="4 5">
    <name type="scientific">Collybia nuda</name>
    <dbReference type="NCBI Taxonomy" id="64659"/>
    <lineage>
        <taxon>Eukaryota</taxon>
        <taxon>Fungi</taxon>
        <taxon>Dikarya</taxon>
        <taxon>Basidiomycota</taxon>
        <taxon>Agaricomycotina</taxon>
        <taxon>Agaricomycetes</taxon>
        <taxon>Agaricomycetidae</taxon>
        <taxon>Agaricales</taxon>
        <taxon>Tricholomatineae</taxon>
        <taxon>Clitocybaceae</taxon>
        <taxon>Collybia</taxon>
    </lineage>
</organism>
<dbReference type="InterPro" id="IPR012939">
    <property type="entry name" value="Glyco_hydro_92"/>
</dbReference>
<accession>A0A9P5Y972</accession>
<dbReference type="GO" id="GO:0000224">
    <property type="term" value="F:peptide-N4-(N-acetyl-beta-glucosaminyl)asparagine amidase activity"/>
    <property type="evidence" value="ECO:0007669"/>
    <property type="project" value="TreeGrafter"/>
</dbReference>
<evidence type="ECO:0000259" key="3">
    <source>
        <dbReference type="Pfam" id="PF17678"/>
    </source>
</evidence>
<dbReference type="Gene3D" id="3.30.2080.10">
    <property type="entry name" value="GH92 mannosidase domain"/>
    <property type="match status" value="1"/>
</dbReference>
<gene>
    <name evidence="4" type="ORF">BDZ94DRAFT_1159084</name>
</gene>
<feature type="domain" description="Glycosyl hydrolase family 92" evidence="2">
    <location>
        <begin position="289"/>
        <end position="783"/>
    </location>
</feature>
<dbReference type="PANTHER" id="PTHR12143:SF25">
    <property type="entry name" value="FAMILY PROTEIN, PUTATIVE (AFU_ORTHOLOGUE AFUA_1G10790)-RELATED"/>
    <property type="match status" value="1"/>
</dbReference>
<dbReference type="PANTHER" id="PTHR12143">
    <property type="entry name" value="PEPTIDE N-GLYCANASE PNGASE -RELATED"/>
    <property type="match status" value="1"/>
</dbReference>
<dbReference type="InterPro" id="IPR050883">
    <property type="entry name" value="PNGase"/>
</dbReference>
<dbReference type="InterPro" id="IPR014718">
    <property type="entry name" value="GH-type_carb-bd"/>
</dbReference>
<feature type="chain" id="PRO_5040121148" evidence="1">
    <location>
        <begin position="22"/>
        <end position="813"/>
    </location>
</feature>
<dbReference type="SUPFAM" id="SSF48208">
    <property type="entry name" value="Six-hairpin glycosidases"/>
    <property type="match status" value="1"/>
</dbReference>
<name>A0A9P5Y972_9AGAR</name>
<evidence type="ECO:0000313" key="5">
    <source>
        <dbReference type="Proteomes" id="UP000807353"/>
    </source>
</evidence>
<comment type="caution">
    <text evidence="4">The sequence shown here is derived from an EMBL/GenBank/DDBJ whole genome shotgun (WGS) entry which is preliminary data.</text>
</comment>
<dbReference type="InterPro" id="IPR005887">
    <property type="entry name" value="GH92_a_mannosidase_put"/>
</dbReference>
<dbReference type="GO" id="GO:0030246">
    <property type="term" value="F:carbohydrate binding"/>
    <property type="evidence" value="ECO:0007669"/>
    <property type="project" value="InterPro"/>
</dbReference>
<evidence type="ECO:0000259" key="2">
    <source>
        <dbReference type="Pfam" id="PF07971"/>
    </source>
</evidence>
<sequence length="813" mass="87334">MRPQVHTIAFVLALSAAKTNAATNLTSLVNLFIGTASGANGGSGGNSFPGAAVPHAMVKVGIDVSTAPRQAGYIADNSSITGISLMHDEGTGGNTNGGYGIFPLFPLTNCAFASCPVGLSARQALRAAGADAARPGYFTTKFVNGIQTETTSTRRAGLIRFTYPSTASPNNHVVVDLTNDLGRSFEGGSITVLSSGRVKLSGTYLQSYGTDNYTVFGCYDFNATNLQATGTYRSVSSSSPTNITISPNVNSLSFPFTSSVNRIQAGALLSFNKSTLLARFGVSFKSTDQACTNAEEEIPNWDWDAVETASRTKWEDVLNRVSTDPSKQDANVLTLFYSSLYRASLVPANLTDENPYWTSDYPFYDALFCSWDTFRTVHPLLSITSPREWAEIVNAYVDGWRNTGEKNSLGFIPECRANTKAGYVQGGSDGMPILGDFAVKYGARAQELGVPTNDLYQALVDTAENTPPDWYRVGRQNTAWKQFGFIPTAWVDPSGSTGLATREASRAFEYALGDFAVRQAGIALKKSTSDITKYANRSMNFVNMWDPSVTSEGFSGFAQRRFINGSFAFSPPNACSPVDPVGHSCARGDDNNVGFYESSSWEMSFFAPHSMSTIIKLMGGTATFLDRVNTYFTKGYFQAGNEPSFEIPWVYHYGNRPDLSALRVRDVIYKNFNTKINGLPGNDDSGAMASLLAFHIMGLYPVAASKQLLIGSPLLSSFTINNNFFNTQTTFTVKNFDSTTLVAAPPVGSRIYVKSITINGNISPSLCWVDFDDVVGGGEIVIEVYGDATAAASAGCGSAPNALPDSLETGGFS</sequence>
<dbReference type="GO" id="GO:0005829">
    <property type="term" value="C:cytosol"/>
    <property type="evidence" value="ECO:0007669"/>
    <property type="project" value="TreeGrafter"/>
</dbReference>
<dbReference type="InterPro" id="IPR008928">
    <property type="entry name" value="6-hairpin_glycosidase_sf"/>
</dbReference>
<dbReference type="EMBL" id="MU150244">
    <property type="protein sequence ID" value="KAF9465902.1"/>
    <property type="molecule type" value="Genomic_DNA"/>
</dbReference>
<dbReference type="AlphaFoldDB" id="A0A9P5Y972"/>
<keyword evidence="5" id="KW-1185">Reference proteome</keyword>
<reference evidence="4" key="1">
    <citation type="submission" date="2020-11" db="EMBL/GenBank/DDBJ databases">
        <authorList>
            <consortium name="DOE Joint Genome Institute"/>
            <person name="Ahrendt S."/>
            <person name="Riley R."/>
            <person name="Andreopoulos W."/>
            <person name="Labutti K."/>
            <person name="Pangilinan J."/>
            <person name="Ruiz-Duenas F.J."/>
            <person name="Barrasa J.M."/>
            <person name="Sanchez-Garcia M."/>
            <person name="Camarero S."/>
            <person name="Miyauchi S."/>
            <person name="Serrano A."/>
            <person name="Linde D."/>
            <person name="Babiker R."/>
            <person name="Drula E."/>
            <person name="Ayuso-Fernandez I."/>
            <person name="Pacheco R."/>
            <person name="Padilla G."/>
            <person name="Ferreira P."/>
            <person name="Barriuso J."/>
            <person name="Kellner H."/>
            <person name="Castanera R."/>
            <person name="Alfaro M."/>
            <person name="Ramirez L."/>
            <person name="Pisabarro A.G."/>
            <person name="Kuo A."/>
            <person name="Tritt A."/>
            <person name="Lipzen A."/>
            <person name="He G."/>
            <person name="Yan M."/>
            <person name="Ng V."/>
            <person name="Cullen D."/>
            <person name="Martin F."/>
            <person name="Rosso M.-N."/>
            <person name="Henrissat B."/>
            <person name="Hibbett D."/>
            <person name="Martinez A.T."/>
            <person name="Grigoriev I.V."/>
        </authorList>
    </citation>
    <scope>NUCLEOTIDE SEQUENCE</scope>
    <source>
        <strain evidence="4">CBS 247.69</strain>
    </source>
</reference>
<dbReference type="Gene3D" id="1.20.1610.10">
    <property type="entry name" value="alpha-1,2-mannosidases domains"/>
    <property type="match status" value="1"/>
</dbReference>
<dbReference type="GO" id="GO:0006516">
    <property type="term" value="P:glycoprotein catabolic process"/>
    <property type="evidence" value="ECO:0007669"/>
    <property type="project" value="TreeGrafter"/>
</dbReference>
<dbReference type="OrthoDB" id="449263at2759"/>
<dbReference type="Gene3D" id="1.20.1050.60">
    <property type="entry name" value="alpha-1,2-mannosidase"/>
    <property type="match status" value="1"/>
</dbReference>
<dbReference type="GO" id="GO:0005634">
    <property type="term" value="C:nucleus"/>
    <property type="evidence" value="ECO:0007669"/>
    <property type="project" value="TreeGrafter"/>
</dbReference>
<dbReference type="InterPro" id="IPR041371">
    <property type="entry name" value="GH92_N"/>
</dbReference>
<dbReference type="Pfam" id="PF07971">
    <property type="entry name" value="Glyco_hydro_92"/>
    <property type="match status" value="1"/>
</dbReference>
<protein>
    <submittedName>
        <fullName evidence="4">Glycosyl hydrolase family 92-domain-containing protein</fullName>
    </submittedName>
</protein>
<dbReference type="NCBIfam" id="TIGR01180">
    <property type="entry name" value="aman2_put"/>
    <property type="match status" value="1"/>
</dbReference>
<evidence type="ECO:0000256" key="1">
    <source>
        <dbReference type="SAM" id="SignalP"/>
    </source>
</evidence>
<dbReference type="Pfam" id="PF17678">
    <property type="entry name" value="Glyco_hydro_92N"/>
    <property type="match status" value="1"/>
</dbReference>
<feature type="domain" description="Glycosyl hydrolase family 92 N-terminal" evidence="3">
    <location>
        <begin position="28"/>
        <end position="283"/>
    </location>
</feature>
<evidence type="ECO:0000313" key="4">
    <source>
        <dbReference type="EMBL" id="KAF9465902.1"/>
    </source>
</evidence>
<dbReference type="Gene3D" id="2.70.98.10">
    <property type="match status" value="1"/>
</dbReference>